<reference evidence="2 3" key="1">
    <citation type="submission" date="2018-11" db="EMBL/GenBank/DDBJ databases">
        <authorList>
            <consortium name="Pathogen Informatics"/>
        </authorList>
    </citation>
    <scope>NUCLEOTIDE SEQUENCE [LARGE SCALE GENOMIC DNA]</scope>
</reference>
<feature type="compositionally biased region" description="Low complexity" evidence="1">
    <location>
        <begin position="69"/>
        <end position="79"/>
    </location>
</feature>
<protein>
    <submittedName>
        <fullName evidence="2">Uncharacterized protein</fullName>
    </submittedName>
</protein>
<gene>
    <name evidence="2" type="ORF">SVUK_LOCUS9015</name>
</gene>
<dbReference type="Proteomes" id="UP000270094">
    <property type="component" value="Unassembled WGS sequence"/>
</dbReference>
<name>A0A3P7JD76_STRVU</name>
<evidence type="ECO:0000313" key="2">
    <source>
        <dbReference type="EMBL" id="VDM74017.1"/>
    </source>
</evidence>
<accession>A0A3P7JD76</accession>
<dbReference type="EMBL" id="UYYB01033622">
    <property type="protein sequence ID" value="VDM74017.1"/>
    <property type="molecule type" value="Genomic_DNA"/>
</dbReference>
<dbReference type="OrthoDB" id="5793095at2759"/>
<organism evidence="2 3">
    <name type="scientific">Strongylus vulgaris</name>
    <name type="common">Blood worm</name>
    <dbReference type="NCBI Taxonomy" id="40348"/>
    <lineage>
        <taxon>Eukaryota</taxon>
        <taxon>Metazoa</taxon>
        <taxon>Ecdysozoa</taxon>
        <taxon>Nematoda</taxon>
        <taxon>Chromadorea</taxon>
        <taxon>Rhabditida</taxon>
        <taxon>Rhabditina</taxon>
        <taxon>Rhabditomorpha</taxon>
        <taxon>Strongyloidea</taxon>
        <taxon>Strongylidae</taxon>
        <taxon>Strongylus</taxon>
    </lineage>
</organism>
<proteinExistence type="predicted"/>
<feature type="region of interest" description="Disordered" evidence="1">
    <location>
        <begin position="1"/>
        <end position="41"/>
    </location>
</feature>
<evidence type="ECO:0000256" key="1">
    <source>
        <dbReference type="SAM" id="MobiDB-lite"/>
    </source>
</evidence>
<keyword evidence="3" id="KW-1185">Reference proteome</keyword>
<dbReference type="AlphaFoldDB" id="A0A3P7JD76"/>
<feature type="non-terminal residue" evidence="2">
    <location>
        <position position="217"/>
    </location>
</feature>
<feature type="compositionally biased region" description="Acidic residues" evidence="1">
    <location>
        <begin position="23"/>
        <end position="33"/>
    </location>
</feature>
<evidence type="ECO:0000313" key="3">
    <source>
        <dbReference type="Proteomes" id="UP000270094"/>
    </source>
</evidence>
<sequence>MSFGFTGSPPPKKRPRPALFGDSNDDPDSDDSFNDPVLAEPSQITQAIMQRRDASQFVENARSVEDTSRPSSSSVFTSPLRPPINDAIRIRKPAARMVNAVTPRGFNAQERNDYHHNGQVLMLKNRVENLEREKERAAAATRDQIIAKEKEHATELSRRDERIRQLESQIISLVRYRHENLQTSFQLHNASLLGAVDVEMTDANNTLPPGPLLHTKK</sequence>
<feature type="region of interest" description="Disordered" evidence="1">
    <location>
        <begin position="53"/>
        <end position="80"/>
    </location>
</feature>